<organism evidence="7 10">
    <name type="scientific">Hydrogenophaga crassostreae</name>
    <dbReference type="NCBI Taxonomy" id="1763535"/>
    <lineage>
        <taxon>Bacteria</taxon>
        <taxon>Pseudomonadati</taxon>
        <taxon>Pseudomonadota</taxon>
        <taxon>Betaproteobacteria</taxon>
        <taxon>Burkholderiales</taxon>
        <taxon>Comamonadaceae</taxon>
        <taxon>Hydrogenophaga</taxon>
    </lineage>
</organism>
<gene>
    <name evidence="7" type="ORF">LPB072_19015</name>
    <name evidence="8" type="ORF">LPB72_05535</name>
</gene>
<dbReference type="Proteomes" id="UP000185680">
    <property type="component" value="Chromosome"/>
</dbReference>
<feature type="domain" description="Sodium/calcium exchanger membrane region" evidence="6">
    <location>
        <begin position="174"/>
        <end position="318"/>
    </location>
</feature>
<dbReference type="AlphaFoldDB" id="A0A162W2Z7"/>
<dbReference type="KEGG" id="hyl:LPB072_19015"/>
<evidence type="ECO:0000256" key="1">
    <source>
        <dbReference type="ARBA" id="ARBA00004141"/>
    </source>
</evidence>
<feature type="domain" description="Sodium/calcium exchanger membrane region" evidence="6">
    <location>
        <begin position="5"/>
        <end position="145"/>
    </location>
</feature>
<feature type="transmembrane region" description="Helical" evidence="5">
    <location>
        <begin position="78"/>
        <end position="96"/>
    </location>
</feature>
<dbReference type="GO" id="GO:0006874">
    <property type="term" value="P:intracellular calcium ion homeostasis"/>
    <property type="evidence" value="ECO:0007669"/>
    <property type="project" value="TreeGrafter"/>
</dbReference>
<dbReference type="Gene3D" id="1.20.1420.30">
    <property type="entry name" value="NCX, central ion-binding region"/>
    <property type="match status" value="1"/>
</dbReference>
<dbReference type="Pfam" id="PF01699">
    <property type="entry name" value="Na_Ca_ex"/>
    <property type="match status" value="2"/>
</dbReference>
<reference evidence="7 10" key="2">
    <citation type="submission" date="2016-10" db="EMBL/GenBank/DDBJ databases">
        <title>Hydorgenophaga sp. LPB0072 isolated from gastropod.</title>
        <authorList>
            <person name="Kim E."/>
            <person name="Yi H."/>
        </authorList>
    </citation>
    <scope>NUCLEOTIDE SEQUENCE [LARGE SCALE GENOMIC DNA]</scope>
    <source>
        <strain evidence="7 10">LPB0072</strain>
    </source>
</reference>
<evidence type="ECO:0000313" key="9">
    <source>
        <dbReference type="Proteomes" id="UP000185657"/>
    </source>
</evidence>
<dbReference type="OrthoDB" id="9794225at2"/>
<sequence length="325" mass="33760">MLLPALALLTGLALLVWSADQFVDGASATATHFSMPPLLVGMVIVGFGTSAPEMVVSTLAASQGNPALALGNAWGSNIVNTAFILGVTALVSPILVRSVILKKELPVLMAVMALAGYLVWDSVISRLDAWILLSVFFALMGWSIWEGMRGKNDALGKETEASLKASAMPLPKALTALGIGLAVLVGSSQLLVWGAVTIAQSLGVSDLVIGLTVLAIGTSLPELAACVAAARKGEHDIALGNVLGSNLFNTLAVVGIAGAISPMVLAPEVVTRDWPVMAGLTVLLFLFGWGFRGRQGRINRLEACILLTAYVGYTGWLLVSTAQTI</sequence>
<dbReference type="InterPro" id="IPR004481">
    <property type="entry name" value="K/Na/Ca-exchanger"/>
</dbReference>
<dbReference type="InterPro" id="IPR044880">
    <property type="entry name" value="NCX_ion-bd_dom_sf"/>
</dbReference>
<dbReference type="PANTHER" id="PTHR10846">
    <property type="entry name" value="SODIUM/POTASSIUM/CALCIUM EXCHANGER"/>
    <property type="match status" value="1"/>
</dbReference>
<dbReference type="GO" id="GO:0008273">
    <property type="term" value="F:calcium, potassium:sodium antiporter activity"/>
    <property type="evidence" value="ECO:0007669"/>
    <property type="project" value="TreeGrafter"/>
</dbReference>
<feature type="transmembrane region" description="Helical" evidence="5">
    <location>
        <begin position="129"/>
        <end position="145"/>
    </location>
</feature>
<evidence type="ECO:0000313" key="7">
    <source>
        <dbReference type="EMBL" id="AOW15815.1"/>
    </source>
</evidence>
<feature type="transmembrane region" description="Helical" evidence="5">
    <location>
        <begin position="208"/>
        <end position="230"/>
    </location>
</feature>
<dbReference type="PANTHER" id="PTHR10846:SF8">
    <property type="entry name" value="INNER MEMBRANE PROTEIN YRBG"/>
    <property type="match status" value="1"/>
</dbReference>
<reference evidence="8 9" key="1">
    <citation type="submission" date="2016-02" db="EMBL/GenBank/DDBJ databases">
        <title>Draft genome sequence of Hydrogenophaga sp. LPB0072.</title>
        <authorList>
            <person name="Shin S.-K."/>
            <person name="Yi H."/>
        </authorList>
    </citation>
    <scope>NUCLEOTIDE SEQUENCE [LARGE SCALE GENOMIC DNA]</scope>
    <source>
        <strain evidence="8 9">LPB0072</strain>
    </source>
</reference>
<proteinExistence type="predicted"/>
<comment type="subcellular location">
    <subcellularLocation>
        <location evidence="1">Membrane</location>
        <topology evidence="1">Multi-pass membrane protein</topology>
    </subcellularLocation>
</comment>
<dbReference type="NCBIfam" id="TIGR00367">
    <property type="entry name" value="calcium/sodium antiporter"/>
    <property type="match status" value="1"/>
</dbReference>
<dbReference type="EMBL" id="CP017476">
    <property type="protein sequence ID" value="AOW15815.1"/>
    <property type="molecule type" value="Genomic_DNA"/>
</dbReference>
<evidence type="ECO:0000256" key="5">
    <source>
        <dbReference type="SAM" id="Phobius"/>
    </source>
</evidence>
<feature type="transmembrane region" description="Helical" evidence="5">
    <location>
        <begin position="242"/>
        <end position="262"/>
    </location>
</feature>
<feature type="transmembrane region" description="Helical" evidence="5">
    <location>
        <begin position="303"/>
        <end position="322"/>
    </location>
</feature>
<accession>A0A162W2Z7</accession>
<evidence type="ECO:0000313" key="10">
    <source>
        <dbReference type="Proteomes" id="UP000185680"/>
    </source>
</evidence>
<evidence type="ECO:0000256" key="2">
    <source>
        <dbReference type="ARBA" id="ARBA00022692"/>
    </source>
</evidence>
<keyword evidence="9" id="KW-1185">Reference proteome</keyword>
<feature type="transmembrane region" description="Helical" evidence="5">
    <location>
        <begin position="173"/>
        <end position="196"/>
    </location>
</feature>
<evidence type="ECO:0000259" key="6">
    <source>
        <dbReference type="Pfam" id="PF01699"/>
    </source>
</evidence>
<keyword evidence="2 5" id="KW-0812">Transmembrane</keyword>
<dbReference type="GO" id="GO:0005886">
    <property type="term" value="C:plasma membrane"/>
    <property type="evidence" value="ECO:0007669"/>
    <property type="project" value="TreeGrafter"/>
</dbReference>
<dbReference type="InterPro" id="IPR004837">
    <property type="entry name" value="NaCa_Exmemb"/>
</dbReference>
<evidence type="ECO:0000313" key="8">
    <source>
        <dbReference type="EMBL" id="OAD43384.1"/>
    </source>
</evidence>
<keyword evidence="3 5" id="KW-1133">Transmembrane helix</keyword>
<dbReference type="Proteomes" id="UP000185657">
    <property type="component" value="Unassembled WGS sequence"/>
</dbReference>
<name>A0A162W2Z7_9BURK</name>
<dbReference type="GO" id="GO:0005262">
    <property type="term" value="F:calcium channel activity"/>
    <property type="evidence" value="ECO:0007669"/>
    <property type="project" value="TreeGrafter"/>
</dbReference>
<evidence type="ECO:0000256" key="3">
    <source>
        <dbReference type="ARBA" id="ARBA00022989"/>
    </source>
</evidence>
<dbReference type="STRING" id="1763535.LPB072_19015"/>
<feature type="transmembrane region" description="Helical" evidence="5">
    <location>
        <begin position="274"/>
        <end position="291"/>
    </location>
</feature>
<keyword evidence="4 5" id="KW-0472">Membrane</keyword>
<protein>
    <submittedName>
        <fullName evidence="7">Calcium/sodium antiporter</fullName>
    </submittedName>
</protein>
<dbReference type="EMBL" id="LVWD01000004">
    <property type="protein sequence ID" value="OAD43384.1"/>
    <property type="molecule type" value="Genomic_DNA"/>
</dbReference>
<evidence type="ECO:0000256" key="4">
    <source>
        <dbReference type="ARBA" id="ARBA00023136"/>
    </source>
</evidence>